<comment type="similarity">
    <text evidence="1">Belongs to the GET4 family.</text>
</comment>
<dbReference type="GO" id="GO:0045048">
    <property type="term" value="P:protein insertion into ER membrane"/>
    <property type="evidence" value="ECO:0007669"/>
    <property type="project" value="InterPro"/>
</dbReference>
<gene>
    <name evidence="2" type="ORF">BB558_000542</name>
</gene>
<dbReference type="PANTHER" id="PTHR12875:SF0">
    <property type="entry name" value="GOLGI TO ER TRAFFIC PROTEIN 4 HOMOLOG"/>
    <property type="match status" value="1"/>
</dbReference>
<name>A0A2U1JDX4_SMIAN</name>
<protein>
    <recommendedName>
        <fullName evidence="4">DUF410 domain-containing protein</fullName>
    </recommendedName>
</protein>
<evidence type="ECO:0008006" key="4">
    <source>
        <dbReference type="Google" id="ProtNLM"/>
    </source>
</evidence>
<dbReference type="InterPro" id="IPR011990">
    <property type="entry name" value="TPR-like_helical_dom_sf"/>
</dbReference>
<accession>A0A2U1JDX4</accession>
<sequence length="325" mass="36875">MASEADKRTTRILNNLIQNISDGKYYEGHQALRTVVNRYVKQKKFKDAIVLLYNGAKELSKSAQWGSVSDLILYLVKIYKEQEIEVNTESKERIHELMIEFPPNDKNIKNIIDNVINWTIDKTKLPGGDAQLHHLFGTILVQGENYHEAERHFLFGTIESSFALGQMLYNWADSCDEADYGLFVSRGVLQYLALGNAEYANNCLKSFLQFYKASGHDVEKKSLESLGGSISLEYAPDCPLINCCQLLVAVVQKSNGDPNSSATRVFSICRRRYSPLFGQNEQIFSRLFDDIAELYFGIMMQKQSNIFADLMGSLFAPTDNKTIEN</sequence>
<evidence type="ECO:0000256" key="1">
    <source>
        <dbReference type="ARBA" id="ARBA00005351"/>
    </source>
</evidence>
<dbReference type="AlphaFoldDB" id="A0A2U1JDX4"/>
<keyword evidence="3" id="KW-1185">Reference proteome</keyword>
<dbReference type="Proteomes" id="UP000245591">
    <property type="component" value="Unassembled WGS sequence"/>
</dbReference>
<comment type="caution">
    <text evidence="2">The sequence shown here is derived from an EMBL/GenBank/DDBJ whole genome shotgun (WGS) entry which is preliminary data.</text>
</comment>
<dbReference type="Pfam" id="PF04190">
    <property type="entry name" value="GET4"/>
    <property type="match status" value="1"/>
</dbReference>
<dbReference type="EMBL" id="MBFU01000023">
    <property type="protein sequence ID" value="PWA03291.1"/>
    <property type="molecule type" value="Genomic_DNA"/>
</dbReference>
<evidence type="ECO:0000313" key="2">
    <source>
        <dbReference type="EMBL" id="PWA03291.1"/>
    </source>
</evidence>
<reference evidence="2 3" key="1">
    <citation type="journal article" date="2018" name="MBio">
        <title>Comparative Genomics Reveals the Core Gene Toolbox for the Fungus-Insect Symbiosis.</title>
        <authorList>
            <person name="Wang Y."/>
            <person name="Stata M."/>
            <person name="Wang W."/>
            <person name="Stajich J.E."/>
            <person name="White M.M."/>
            <person name="Moncalvo J.M."/>
        </authorList>
    </citation>
    <scope>NUCLEOTIDE SEQUENCE [LARGE SCALE GENOMIC DNA]</scope>
    <source>
        <strain evidence="2 3">AUS-126-30</strain>
    </source>
</reference>
<dbReference type="InterPro" id="IPR007317">
    <property type="entry name" value="GET4"/>
</dbReference>
<proteinExistence type="inferred from homology"/>
<organism evidence="2 3">
    <name type="scientific">Smittium angustum</name>
    <dbReference type="NCBI Taxonomy" id="133377"/>
    <lineage>
        <taxon>Eukaryota</taxon>
        <taxon>Fungi</taxon>
        <taxon>Fungi incertae sedis</taxon>
        <taxon>Zoopagomycota</taxon>
        <taxon>Kickxellomycotina</taxon>
        <taxon>Harpellomycetes</taxon>
        <taxon>Harpellales</taxon>
        <taxon>Legeriomycetaceae</taxon>
        <taxon>Smittium</taxon>
    </lineage>
</organism>
<dbReference type="PANTHER" id="PTHR12875">
    <property type="entry name" value="GOLGI TO ER TRAFFIC PROTEIN 4 HOMOLOG"/>
    <property type="match status" value="1"/>
</dbReference>
<dbReference type="GO" id="GO:0005829">
    <property type="term" value="C:cytosol"/>
    <property type="evidence" value="ECO:0007669"/>
    <property type="project" value="TreeGrafter"/>
</dbReference>
<dbReference type="Gene3D" id="1.25.40.10">
    <property type="entry name" value="Tetratricopeptide repeat domain"/>
    <property type="match status" value="1"/>
</dbReference>
<evidence type="ECO:0000313" key="3">
    <source>
        <dbReference type="Proteomes" id="UP000245591"/>
    </source>
</evidence>